<comment type="caution">
    <text evidence="1">The sequence shown here is derived from an EMBL/GenBank/DDBJ whole genome shotgun (WGS) entry which is preliminary data.</text>
</comment>
<protein>
    <submittedName>
        <fullName evidence="1">Uncharacterized protein</fullName>
    </submittedName>
</protein>
<reference evidence="1 2" key="1">
    <citation type="submission" date="2022-08" db="EMBL/GenBank/DDBJ databases">
        <title>Bacterial and archaeal communities from various locations to study Microbial Dark Matter (Phase II).</title>
        <authorList>
            <person name="Stepanauskas R."/>
        </authorList>
    </citation>
    <scope>NUCLEOTIDE SEQUENCE [LARGE SCALE GENOMIC DNA]</scope>
    <source>
        <strain evidence="1 2">PD1</strain>
    </source>
</reference>
<dbReference type="EMBL" id="JANUCP010000005">
    <property type="protein sequence ID" value="MCS3920270.1"/>
    <property type="molecule type" value="Genomic_DNA"/>
</dbReference>
<organism evidence="1 2">
    <name type="scientific">Candidatus Fervidibacter sacchari</name>
    <dbReference type="NCBI Taxonomy" id="1448929"/>
    <lineage>
        <taxon>Bacteria</taxon>
        <taxon>Candidatus Fervidibacterota</taxon>
        <taxon>Candidatus Fervidibacter</taxon>
    </lineage>
</organism>
<proteinExistence type="predicted"/>
<dbReference type="Proteomes" id="UP001204798">
    <property type="component" value="Unassembled WGS sequence"/>
</dbReference>
<name>A0ABT2EQP0_9BACT</name>
<sequence length="25" mass="2900">MSSSHVFHPFDLCLLNYDFGLLESQ</sequence>
<evidence type="ECO:0000313" key="1">
    <source>
        <dbReference type="EMBL" id="MCS3920270.1"/>
    </source>
</evidence>
<accession>A0ABT2EQP0</accession>
<evidence type="ECO:0000313" key="2">
    <source>
        <dbReference type="Proteomes" id="UP001204798"/>
    </source>
</evidence>
<gene>
    <name evidence="1" type="ORF">M2350_002699</name>
</gene>
<keyword evidence="2" id="KW-1185">Reference proteome</keyword>